<evidence type="ECO:0000313" key="4">
    <source>
        <dbReference type="EMBL" id="CAG8469775.1"/>
    </source>
</evidence>
<gene>
    <name evidence="4" type="ORF">GMARGA_LOCUS718</name>
</gene>
<protein>
    <submittedName>
        <fullName evidence="4">37315_t:CDS:1</fullName>
    </submittedName>
</protein>
<sequence length="313" mass="36158">MDFENFTPIENTDLLSNLKISKGFIVFIPNEYSPALVRNNETVNSQNMIKELSGSTGLNIPRFILNTETHNSLTDKPTKKSPNSFILFRNDMCDIVKVKYPQFSNYEASSFIRQLWGESSQQIKNKYRQLAKDIKLEYQKQNSSKKYTYKKQSAVNSYKKKRLDANYENNVELTEKVKQILNFHLNNSISKESNEINNCKEDNSKDSNERNNDQKDYSEETKGVLFDYYQPEFVGYDIFGLNSSQFPIGYNEWPAESTDNPSALQLIDKSEDWNSTENLIDNSVPNGLQTTENLEFSKKVSNLDLAALMRLIT</sequence>
<dbReference type="EMBL" id="CAJVQB010000135">
    <property type="protein sequence ID" value="CAG8469775.1"/>
    <property type="molecule type" value="Genomic_DNA"/>
</dbReference>
<dbReference type="InterPro" id="IPR036910">
    <property type="entry name" value="HMG_box_dom_sf"/>
</dbReference>
<evidence type="ECO:0000313" key="5">
    <source>
        <dbReference type="Proteomes" id="UP000789901"/>
    </source>
</evidence>
<keyword evidence="1" id="KW-0539">Nucleus</keyword>
<feature type="domain" description="HMG box" evidence="3">
    <location>
        <begin position="78"/>
        <end position="146"/>
    </location>
</feature>
<dbReference type="InterPro" id="IPR009071">
    <property type="entry name" value="HMG_box_dom"/>
</dbReference>
<proteinExistence type="predicted"/>
<accession>A0ABM8VXB6</accession>
<reference evidence="4 5" key="1">
    <citation type="submission" date="2021-06" db="EMBL/GenBank/DDBJ databases">
        <authorList>
            <person name="Kallberg Y."/>
            <person name="Tangrot J."/>
            <person name="Rosling A."/>
        </authorList>
    </citation>
    <scope>NUCLEOTIDE SEQUENCE [LARGE SCALE GENOMIC DNA]</scope>
    <source>
        <strain evidence="4 5">120-4 pot B 10/14</strain>
    </source>
</reference>
<feature type="DNA-binding region" description="HMG box" evidence="1">
    <location>
        <begin position="78"/>
        <end position="146"/>
    </location>
</feature>
<evidence type="ECO:0000256" key="1">
    <source>
        <dbReference type="PROSITE-ProRule" id="PRU00267"/>
    </source>
</evidence>
<name>A0ABM8VXB6_GIGMA</name>
<evidence type="ECO:0000259" key="3">
    <source>
        <dbReference type="PROSITE" id="PS50118"/>
    </source>
</evidence>
<keyword evidence="5" id="KW-1185">Reference proteome</keyword>
<evidence type="ECO:0000256" key="2">
    <source>
        <dbReference type="SAM" id="MobiDB-lite"/>
    </source>
</evidence>
<dbReference type="PROSITE" id="PS50118">
    <property type="entry name" value="HMG_BOX_2"/>
    <property type="match status" value="1"/>
</dbReference>
<dbReference type="Pfam" id="PF00505">
    <property type="entry name" value="HMG_box"/>
    <property type="match status" value="1"/>
</dbReference>
<dbReference type="SUPFAM" id="SSF47095">
    <property type="entry name" value="HMG-box"/>
    <property type="match status" value="1"/>
</dbReference>
<dbReference type="Gene3D" id="1.10.30.10">
    <property type="entry name" value="High mobility group box domain"/>
    <property type="match status" value="1"/>
</dbReference>
<feature type="region of interest" description="Disordered" evidence="2">
    <location>
        <begin position="194"/>
        <end position="217"/>
    </location>
</feature>
<dbReference type="Proteomes" id="UP000789901">
    <property type="component" value="Unassembled WGS sequence"/>
</dbReference>
<comment type="caution">
    <text evidence="4">The sequence shown here is derived from an EMBL/GenBank/DDBJ whole genome shotgun (WGS) entry which is preliminary data.</text>
</comment>
<organism evidence="4 5">
    <name type="scientific">Gigaspora margarita</name>
    <dbReference type="NCBI Taxonomy" id="4874"/>
    <lineage>
        <taxon>Eukaryota</taxon>
        <taxon>Fungi</taxon>
        <taxon>Fungi incertae sedis</taxon>
        <taxon>Mucoromycota</taxon>
        <taxon>Glomeromycotina</taxon>
        <taxon>Glomeromycetes</taxon>
        <taxon>Diversisporales</taxon>
        <taxon>Gigasporaceae</taxon>
        <taxon>Gigaspora</taxon>
    </lineage>
</organism>
<keyword evidence="1" id="KW-0238">DNA-binding</keyword>
<dbReference type="SMART" id="SM00398">
    <property type="entry name" value="HMG"/>
    <property type="match status" value="1"/>
</dbReference>